<dbReference type="GeneID" id="17302572"/>
<dbReference type="EnsemblProtists" id="EKX45821">
    <property type="protein sequence ID" value="EKX45821"/>
    <property type="gene ID" value="GUITHDRAFT_108270"/>
</dbReference>
<reference evidence="3" key="2">
    <citation type="submission" date="2012-11" db="EMBL/GenBank/DDBJ databases">
        <authorList>
            <person name="Kuo A."/>
            <person name="Curtis B.A."/>
            <person name="Tanifuji G."/>
            <person name="Burki F."/>
            <person name="Gruber A."/>
            <person name="Irimia M."/>
            <person name="Maruyama S."/>
            <person name="Arias M.C."/>
            <person name="Ball S.G."/>
            <person name="Gile G.H."/>
            <person name="Hirakawa Y."/>
            <person name="Hopkins J.F."/>
            <person name="Rensing S.A."/>
            <person name="Schmutz J."/>
            <person name="Symeonidi A."/>
            <person name="Elias M."/>
            <person name="Eveleigh R.J."/>
            <person name="Herman E.K."/>
            <person name="Klute M.J."/>
            <person name="Nakayama T."/>
            <person name="Obornik M."/>
            <person name="Reyes-Prieto A."/>
            <person name="Armbrust E.V."/>
            <person name="Aves S.J."/>
            <person name="Beiko R.G."/>
            <person name="Coutinho P."/>
            <person name="Dacks J.B."/>
            <person name="Durnford D.G."/>
            <person name="Fast N.M."/>
            <person name="Green B.R."/>
            <person name="Grisdale C."/>
            <person name="Hempe F."/>
            <person name="Henrissat B."/>
            <person name="Hoppner M.P."/>
            <person name="Ishida K.-I."/>
            <person name="Kim E."/>
            <person name="Koreny L."/>
            <person name="Kroth P.G."/>
            <person name="Liu Y."/>
            <person name="Malik S.-B."/>
            <person name="Maier U.G."/>
            <person name="McRose D."/>
            <person name="Mock T."/>
            <person name="Neilson J.A."/>
            <person name="Onodera N.T."/>
            <person name="Poole A.M."/>
            <person name="Pritham E.J."/>
            <person name="Richards T.A."/>
            <person name="Rocap G."/>
            <person name="Roy S.W."/>
            <person name="Sarai C."/>
            <person name="Schaack S."/>
            <person name="Shirato S."/>
            <person name="Slamovits C.H."/>
            <person name="Spencer D.F."/>
            <person name="Suzuki S."/>
            <person name="Worden A.Z."/>
            <person name="Zauner S."/>
            <person name="Barry K."/>
            <person name="Bell C."/>
            <person name="Bharti A.K."/>
            <person name="Crow J.A."/>
            <person name="Grimwood J."/>
            <person name="Kramer R."/>
            <person name="Lindquist E."/>
            <person name="Lucas S."/>
            <person name="Salamov A."/>
            <person name="McFadden G.I."/>
            <person name="Lane C.E."/>
            <person name="Keeling P.J."/>
            <person name="Gray M.W."/>
            <person name="Grigoriev I.V."/>
            <person name="Archibald J.M."/>
        </authorList>
    </citation>
    <scope>NUCLEOTIDE SEQUENCE</scope>
    <source>
        <strain evidence="3">CCMP2712</strain>
    </source>
</reference>
<dbReference type="KEGG" id="gtt:GUITHDRAFT_108270"/>
<dbReference type="EMBL" id="JH992997">
    <property type="protein sequence ID" value="EKX45821.1"/>
    <property type="molecule type" value="Genomic_DNA"/>
</dbReference>
<gene>
    <name evidence="1" type="ORF">GUITHDRAFT_108270</name>
</gene>
<evidence type="ECO:0000313" key="3">
    <source>
        <dbReference type="Proteomes" id="UP000011087"/>
    </source>
</evidence>
<name>L1JBE0_GUITC</name>
<dbReference type="AlphaFoldDB" id="L1JBE0"/>
<accession>L1JBE0</accession>
<proteinExistence type="predicted"/>
<reference evidence="2" key="3">
    <citation type="submission" date="2015-06" db="UniProtKB">
        <authorList>
            <consortium name="EnsemblProtists"/>
        </authorList>
    </citation>
    <scope>IDENTIFICATION</scope>
</reference>
<reference evidence="1 3" key="1">
    <citation type="journal article" date="2012" name="Nature">
        <title>Algal genomes reveal evolutionary mosaicism and the fate of nucleomorphs.</title>
        <authorList>
            <consortium name="DOE Joint Genome Institute"/>
            <person name="Curtis B.A."/>
            <person name="Tanifuji G."/>
            <person name="Burki F."/>
            <person name="Gruber A."/>
            <person name="Irimia M."/>
            <person name="Maruyama S."/>
            <person name="Arias M.C."/>
            <person name="Ball S.G."/>
            <person name="Gile G.H."/>
            <person name="Hirakawa Y."/>
            <person name="Hopkins J.F."/>
            <person name="Kuo A."/>
            <person name="Rensing S.A."/>
            <person name="Schmutz J."/>
            <person name="Symeonidi A."/>
            <person name="Elias M."/>
            <person name="Eveleigh R.J."/>
            <person name="Herman E.K."/>
            <person name="Klute M.J."/>
            <person name="Nakayama T."/>
            <person name="Obornik M."/>
            <person name="Reyes-Prieto A."/>
            <person name="Armbrust E.V."/>
            <person name="Aves S.J."/>
            <person name="Beiko R.G."/>
            <person name="Coutinho P."/>
            <person name="Dacks J.B."/>
            <person name="Durnford D.G."/>
            <person name="Fast N.M."/>
            <person name="Green B.R."/>
            <person name="Grisdale C.J."/>
            <person name="Hempel F."/>
            <person name="Henrissat B."/>
            <person name="Hoppner M.P."/>
            <person name="Ishida K."/>
            <person name="Kim E."/>
            <person name="Koreny L."/>
            <person name="Kroth P.G."/>
            <person name="Liu Y."/>
            <person name="Malik S.B."/>
            <person name="Maier U.G."/>
            <person name="McRose D."/>
            <person name="Mock T."/>
            <person name="Neilson J.A."/>
            <person name="Onodera N.T."/>
            <person name="Poole A.M."/>
            <person name="Pritham E.J."/>
            <person name="Richards T.A."/>
            <person name="Rocap G."/>
            <person name="Roy S.W."/>
            <person name="Sarai C."/>
            <person name="Schaack S."/>
            <person name="Shirato S."/>
            <person name="Slamovits C.H."/>
            <person name="Spencer D.F."/>
            <person name="Suzuki S."/>
            <person name="Worden A.Z."/>
            <person name="Zauner S."/>
            <person name="Barry K."/>
            <person name="Bell C."/>
            <person name="Bharti A.K."/>
            <person name="Crow J.A."/>
            <person name="Grimwood J."/>
            <person name="Kramer R."/>
            <person name="Lindquist E."/>
            <person name="Lucas S."/>
            <person name="Salamov A."/>
            <person name="McFadden G.I."/>
            <person name="Lane C.E."/>
            <person name="Keeling P.J."/>
            <person name="Gray M.W."/>
            <person name="Grigoriev I.V."/>
            <person name="Archibald J.M."/>
        </authorList>
    </citation>
    <scope>NUCLEOTIDE SEQUENCE</scope>
    <source>
        <strain evidence="1 3">CCMP2712</strain>
    </source>
</reference>
<evidence type="ECO:0000313" key="2">
    <source>
        <dbReference type="EnsemblProtists" id="EKX45821"/>
    </source>
</evidence>
<organism evidence="1">
    <name type="scientific">Guillardia theta (strain CCMP2712)</name>
    <name type="common">Cryptophyte</name>
    <dbReference type="NCBI Taxonomy" id="905079"/>
    <lineage>
        <taxon>Eukaryota</taxon>
        <taxon>Cryptophyceae</taxon>
        <taxon>Pyrenomonadales</taxon>
        <taxon>Geminigeraceae</taxon>
        <taxon>Guillardia</taxon>
    </lineage>
</organism>
<dbReference type="RefSeq" id="XP_005832801.1">
    <property type="nucleotide sequence ID" value="XM_005832744.1"/>
</dbReference>
<sequence length="86" mass="9876">MFQLIQSFHHLRQSLEATYVHPADEGYIGAEENWEYVNKYVQPCYAPTWSEATTEPCSWTPVIPTSASDFHWAGYRSSTQTGPMMN</sequence>
<dbReference type="HOGENOM" id="CLU_2502688_0_0_1"/>
<protein>
    <submittedName>
        <fullName evidence="1 2">Uncharacterized protein</fullName>
    </submittedName>
</protein>
<keyword evidence="3" id="KW-1185">Reference proteome</keyword>
<dbReference type="PaxDb" id="55529-EKX45821"/>
<evidence type="ECO:0000313" key="1">
    <source>
        <dbReference type="EMBL" id="EKX45821.1"/>
    </source>
</evidence>
<dbReference type="Proteomes" id="UP000011087">
    <property type="component" value="Unassembled WGS sequence"/>
</dbReference>